<dbReference type="GO" id="GO:0032153">
    <property type="term" value="C:cell division site"/>
    <property type="evidence" value="ECO:0007669"/>
    <property type="project" value="TreeGrafter"/>
</dbReference>
<sequence length="347" mass="40466">MVKNIIDTLKNQGANPDLSQINLIEKLCKMNISKKFSFKKVFTKDNLLGTYIWGDVGRGKTLITKTYLKELKRDDIKSFHYIDLMSYIHDQLNKNSGVKNPLSKISKTLTTDTSIIFIDEFQVEDVADAMIIGDLLKLISGHGTKIILTSNAHPNDLYLDGLQRQKFLASLKIFLENVNIHKLDGDIDYRTRNIIKFDEHDSNKIISDVEISNFIIDNFGLDQQKSDQISINDRKFTCKLVSNNILWIEFNDFFRKATGSKDYTYISNKFDWVFISNFKKNNDDSIDVIRRFISFIDITYTNRTKIKFFFNDIDIENIYTGSKIENLWVRCKSRLSEMRTQEYLTNN</sequence>
<comment type="caution">
    <text evidence="3">The sequence shown here is derived from an EMBL/GenBank/DDBJ whole genome shotgun (WGS) entry which is preliminary data.</text>
</comment>
<dbReference type="GO" id="GO:0005524">
    <property type="term" value="F:ATP binding"/>
    <property type="evidence" value="ECO:0007669"/>
    <property type="project" value="UniProtKB-KW"/>
</dbReference>
<dbReference type="InterPro" id="IPR005654">
    <property type="entry name" value="ATPase_AFG1-like"/>
</dbReference>
<keyword evidence="1" id="KW-0547">Nucleotide-binding</keyword>
<proteinExistence type="predicted"/>
<dbReference type="Gene3D" id="3.40.50.300">
    <property type="entry name" value="P-loop containing nucleotide triphosphate hydrolases"/>
    <property type="match status" value="1"/>
</dbReference>
<dbReference type="Pfam" id="PF03969">
    <property type="entry name" value="AFG1_ATPase"/>
    <property type="match status" value="1"/>
</dbReference>
<evidence type="ECO:0000256" key="1">
    <source>
        <dbReference type="ARBA" id="ARBA00022741"/>
    </source>
</evidence>
<evidence type="ECO:0000313" key="3">
    <source>
        <dbReference type="EMBL" id="RZO28465.1"/>
    </source>
</evidence>
<gene>
    <name evidence="3" type="primary">zapE</name>
    <name evidence="3" type="ORF">EVA93_00495</name>
</gene>
<dbReference type="NCBIfam" id="NF040713">
    <property type="entry name" value="ZapE"/>
    <property type="match status" value="1"/>
</dbReference>
<organism evidence="3 4">
    <name type="scientific">SAR86 cluster bacterium</name>
    <dbReference type="NCBI Taxonomy" id="2030880"/>
    <lineage>
        <taxon>Bacteria</taxon>
        <taxon>Pseudomonadati</taxon>
        <taxon>Pseudomonadota</taxon>
        <taxon>Gammaproteobacteria</taxon>
        <taxon>SAR86 cluster</taxon>
    </lineage>
</organism>
<accession>A0A520N4X9</accession>
<dbReference type="PANTHER" id="PTHR12169">
    <property type="entry name" value="ATPASE N2B"/>
    <property type="match status" value="1"/>
</dbReference>
<dbReference type="EMBL" id="SHBF01000002">
    <property type="protein sequence ID" value="RZO28465.1"/>
    <property type="molecule type" value="Genomic_DNA"/>
</dbReference>
<dbReference type="GO" id="GO:0016887">
    <property type="term" value="F:ATP hydrolysis activity"/>
    <property type="evidence" value="ECO:0007669"/>
    <property type="project" value="InterPro"/>
</dbReference>
<evidence type="ECO:0000256" key="2">
    <source>
        <dbReference type="ARBA" id="ARBA00022840"/>
    </source>
</evidence>
<dbReference type="GO" id="GO:0051301">
    <property type="term" value="P:cell division"/>
    <property type="evidence" value="ECO:0007669"/>
    <property type="project" value="UniProtKB-KW"/>
</dbReference>
<dbReference type="PANTHER" id="PTHR12169:SF6">
    <property type="entry name" value="AFG1-LIKE ATPASE"/>
    <property type="match status" value="1"/>
</dbReference>
<dbReference type="InterPro" id="IPR027417">
    <property type="entry name" value="P-loop_NTPase"/>
</dbReference>
<keyword evidence="2" id="KW-0067">ATP-binding</keyword>
<dbReference type="SUPFAM" id="SSF52540">
    <property type="entry name" value="P-loop containing nucleoside triphosphate hydrolases"/>
    <property type="match status" value="1"/>
</dbReference>
<dbReference type="Proteomes" id="UP000318710">
    <property type="component" value="Unassembled WGS sequence"/>
</dbReference>
<keyword evidence="3" id="KW-0131">Cell cycle</keyword>
<protein>
    <submittedName>
        <fullName evidence="3">Cell division protein ZapE</fullName>
    </submittedName>
</protein>
<keyword evidence="3" id="KW-0132">Cell division</keyword>
<dbReference type="GO" id="GO:0005737">
    <property type="term" value="C:cytoplasm"/>
    <property type="evidence" value="ECO:0007669"/>
    <property type="project" value="TreeGrafter"/>
</dbReference>
<reference evidence="3 4" key="1">
    <citation type="submission" date="2019-02" db="EMBL/GenBank/DDBJ databases">
        <title>Prokaryotic population dynamics and viral predation in marine succession experiment using metagenomics: the confinement effect.</title>
        <authorList>
            <person name="Haro-Moreno J.M."/>
            <person name="Rodriguez-Valera F."/>
            <person name="Lopez-Perez M."/>
        </authorList>
    </citation>
    <scope>NUCLEOTIDE SEQUENCE [LARGE SCALE GENOMIC DNA]</scope>
    <source>
        <strain evidence="3">MED-G160</strain>
    </source>
</reference>
<name>A0A520N4X9_9GAMM</name>
<evidence type="ECO:0000313" key="4">
    <source>
        <dbReference type="Proteomes" id="UP000318710"/>
    </source>
</evidence>
<dbReference type="AlphaFoldDB" id="A0A520N4X9"/>